<dbReference type="InterPro" id="IPR006680">
    <property type="entry name" value="Amidohydro-rel"/>
</dbReference>
<feature type="domain" description="Amidohydrolase-related" evidence="1">
    <location>
        <begin position="65"/>
        <end position="315"/>
    </location>
</feature>
<dbReference type="Pfam" id="PF04909">
    <property type="entry name" value="Amidohydro_2"/>
    <property type="match status" value="1"/>
</dbReference>
<keyword evidence="3" id="KW-1185">Reference proteome</keyword>
<dbReference type="SUPFAM" id="SSF51556">
    <property type="entry name" value="Metallo-dependent hydrolases"/>
    <property type="match status" value="1"/>
</dbReference>
<evidence type="ECO:0000313" key="3">
    <source>
        <dbReference type="Proteomes" id="UP001413721"/>
    </source>
</evidence>
<protein>
    <submittedName>
        <fullName evidence="2">Amidohydrolase family protein</fullName>
    </submittedName>
</protein>
<dbReference type="RefSeq" id="WP_345937736.1">
    <property type="nucleotide sequence ID" value="NZ_JBBKTW010000005.1"/>
</dbReference>
<proteinExistence type="predicted"/>
<dbReference type="InterPro" id="IPR032466">
    <property type="entry name" value="Metal_Hydrolase"/>
</dbReference>
<gene>
    <name evidence="2" type="ORF">WG926_15770</name>
</gene>
<organism evidence="2 3">
    <name type="scientific">Tistrella arctica</name>
    <dbReference type="NCBI Taxonomy" id="3133430"/>
    <lineage>
        <taxon>Bacteria</taxon>
        <taxon>Pseudomonadati</taxon>
        <taxon>Pseudomonadota</taxon>
        <taxon>Alphaproteobacteria</taxon>
        <taxon>Geminicoccales</taxon>
        <taxon>Geminicoccaceae</taxon>
        <taxon>Tistrella</taxon>
    </lineage>
</organism>
<dbReference type="Gene3D" id="3.20.20.140">
    <property type="entry name" value="Metal-dependent hydrolases"/>
    <property type="match status" value="1"/>
</dbReference>
<dbReference type="EMBL" id="JBBKTW010000005">
    <property type="protein sequence ID" value="MEN2989775.1"/>
    <property type="molecule type" value="Genomic_DNA"/>
</dbReference>
<comment type="caution">
    <text evidence="2">The sequence shown here is derived from an EMBL/GenBank/DDBJ whole genome shotgun (WGS) entry which is preliminary data.</text>
</comment>
<name>A0ABU9YLT5_9PROT</name>
<reference evidence="2 3" key="1">
    <citation type="submission" date="2024-03" db="EMBL/GenBank/DDBJ databases">
        <title>High-quality draft genome sequencing of Tistrella sp. BH-R2-4.</title>
        <authorList>
            <person name="Dong C."/>
        </authorList>
    </citation>
    <scope>NUCLEOTIDE SEQUENCE [LARGE SCALE GENOMIC DNA]</scope>
    <source>
        <strain evidence="2 3">BH-R2-4</strain>
    </source>
</reference>
<dbReference type="Proteomes" id="UP001413721">
    <property type="component" value="Unassembled WGS sequence"/>
</dbReference>
<evidence type="ECO:0000259" key="1">
    <source>
        <dbReference type="Pfam" id="PF04909"/>
    </source>
</evidence>
<accession>A0ABU9YLT5</accession>
<evidence type="ECO:0000313" key="2">
    <source>
        <dbReference type="EMBL" id="MEN2989775.1"/>
    </source>
</evidence>
<sequence length="327" mass="34198">MIEVIDCSVLYGSDAWARDNRPDLAHHVDAAIWQAHRNRAAAAGIRLTGAAIMPFPAADRSGSDTGPAFDAENDIVITAATSARQDGAGLRAVCAVVPGDAASVEALARRLADGAPVMGVKLWPYLGRFDLDALVSDTELLRLVRDHRLAVFMHPGNGREAHHRPGFAGIRATPDVAIAVAEALPDVTCVIGHVARLCPDTLARAGRLTSVFIDLSGLTSLGRWREGGVDGLPVAGGAVFAGMTPAHILARLTDGIPGDEVPGMGLGGRLLFGTTWPFCTWWGIDLADDVAMVTRAPVSAATRDGILRDNARALFARCGAPTATVPA</sequence>